<dbReference type="Pfam" id="PF00487">
    <property type="entry name" value="FA_desaturase"/>
    <property type="match status" value="1"/>
</dbReference>
<dbReference type="Pfam" id="PF00173">
    <property type="entry name" value="Cyt-b5"/>
    <property type="match status" value="1"/>
</dbReference>
<dbReference type="GO" id="GO:0016717">
    <property type="term" value="F:oxidoreductase activity, acting on paired donors, with oxidation of a pair of donors resulting in the reduction of molecular oxygen to two molecules of water"/>
    <property type="evidence" value="ECO:0007669"/>
    <property type="project" value="TreeGrafter"/>
</dbReference>
<accession>A0AB34HWQ6</accession>
<keyword evidence="11" id="KW-1185">Reference proteome</keyword>
<dbReference type="PROSITE" id="PS50255">
    <property type="entry name" value="CYTOCHROME_B5_2"/>
    <property type="match status" value="1"/>
</dbReference>
<keyword evidence="8" id="KW-0472">Membrane</keyword>
<evidence type="ECO:0000259" key="9">
    <source>
        <dbReference type="PROSITE" id="PS50255"/>
    </source>
</evidence>
<dbReference type="Gene3D" id="3.10.120.10">
    <property type="entry name" value="Cytochrome b5-like heme/steroid binding domain"/>
    <property type="match status" value="1"/>
</dbReference>
<evidence type="ECO:0000256" key="8">
    <source>
        <dbReference type="SAM" id="Phobius"/>
    </source>
</evidence>
<dbReference type="EMBL" id="JAIQCJ010000544">
    <property type="protein sequence ID" value="KAJ8795789.1"/>
    <property type="molecule type" value="Genomic_DNA"/>
</dbReference>
<sequence length="725" mass="80502">MAAEDREAQREAHSSQTLVLGPTGRGPDPRGRGGRRPWGFRPSGPAPPSASRAADGAPRRPGCGGRGASRAGRVSLDTALPASPARARRSQWGPRRCAGIGAGTGRRRGPGCGEGRGERCQRDYKGVKSCPQTARRTLVRRPQRQGGAAEQRVAAEEVFERGLAPQGVSLGEVPASRGLLHAVMGGVGEPGGGPAQLGAPLPTFRWEQIRPHNLPGDKWLVIERRVYDISRWAQRHPGGSRLIGHHGAEDATCWLSQTRLLMLSACWKPEKLTEKALWVVLSGPAVATELELTDAFHAFHQDLNFVRKFLQPLLIGELAPEEPSQDGPQNAQLIEDFRALRQAVEDMKLFEAKPTFFAFLLGHILAMELLAWLIVYLLGPGWVPSTLAALILAVSQAQSWCLQHDLGHTSIFRKSRWNHVAQQFVMGQLKGFSAHWWNFRHFQHHAKPNIFHKDPDVTVAPVFLLGESSVEYGKKKRRYLPYNHQHLYFFLIGPPLLTLVNFEVENLAYMLVCMQWTDLLWAASFYARFLLSYIPFYGVPGALFLFVAVRVLESHWFVWITQMNHIPKEIGHEKHRDWASSQLAATCNVEPSLFLDWFSGHLNFQIEHHLFPTMPRHNYRRVAPLVKALCAKHGLSYEVKPFLTALVDIIGSLKKSGNMWLEAYLHHLSLSAEGPQRPTGSGPPADLRPTLGITPVEVQLTMLSGLQEVIPDLPSACPGPGACLQ</sequence>
<feature type="domain" description="Cytochrome b5 heme-binding" evidence="9">
    <location>
        <begin position="201"/>
        <end position="252"/>
    </location>
</feature>
<feature type="transmembrane region" description="Helical" evidence="8">
    <location>
        <begin position="485"/>
        <end position="502"/>
    </location>
</feature>
<proteinExistence type="predicted"/>
<keyword evidence="4" id="KW-0276">Fatty acid metabolism</keyword>
<protein>
    <recommendedName>
        <fullName evidence="9">Cytochrome b5 heme-binding domain-containing protein</fullName>
    </recommendedName>
</protein>
<dbReference type="PANTHER" id="PTHR19353">
    <property type="entry name" value="FATTY ACID DESATURASE 2"/>
    <property type="match status" value="1"/>
</dbReference>
<keyword evidence="8" id="KW-0812">Transmembrane</keyword>
<evidence type="ECO:0000313" key="10">
    <source>
        <dbReference type="EMBL" id="KAJ8795789.1"/>
    </source>
</evidence>
<evidence type="ECO:0000256" key="3">
    <source>
        <dbReference type="ARBA" id="ARBA00022516"/>
    </source>
</evidence>
<feature type="region of interest" description="Disordered" evidence="7">
    <location>
        <begin position="1"/>
        <end position="121"/>
    </location>
</feature>
<evidence type="ECO:0000256" key="6">
    <source>
        <dbReference type="ARBA" id="ARBA00023160"/>
    </source>
</evidence>
<dbReference type="PANTHER" id="PTHR19353:SF11">
    <property type="entry name" value="FATTY ACID DESATURASE 3"/>
    <property type="match status" value="1"/>
</dbReference>
<dbReference type="SUPFAM" id="SSF55856">
    <property type="entry name" value="Cytochrome b5-like heme/steroid binding domain"/>
    <property type="match status" value="1"/>
</dbReference>
<feature type="compositionally biased region" description="Basic and acidic residues" evidence="7">
    <location>
        <begin position="1"/>
        <end position="13"/>
    </location>
</feature>
<dbReference type="InterPro" id="IPR036400">
    <property type="entry name" value="Cyt_B5-like_heme/steroid_sf"/>
</dbReference>
<dbReference type="CDD" id="cd03506">
    <property type="entry name" value="Delta6-FADS-like"/>
    <property type="match status" value="1"/>
</dbReference>
<dbReference type="GO" id="GO:0005789">
    <property type="term" value="C:endoplasmic reticulum membrane"/>
    <property type="evidence" value="ECO:0007669"/>
    <property type="project" value="UniProtKB-SubCell"/>
</dbReference>
<dbReference type="InterPro" id="IPR001199">
    <property type="entry name" value="Cyt_B5-like_heme/steroid-bd"/>
</dbReference>
<keyword evidence="8" id="KW-1133">Transmembrane helix</keyword>
<dbReference type="SMART" id="SM01117">
    <property type="entry name" value="Cyt-b5"/>
    <property type="match status" value="1"/>
</dbReference>
<name>A0AB34HWQ6_ESCRO</name>
<dbReference type="InterPro" id="IPR012171">
    <property type="entry name" value="Fatty_acid_desaturase"/>
</dbReference>
<gene>
    <name evidence="10" type="ORF">J1605_002551</name>
</gene>
<reference evidence="10 11" key="1">
    <citation type="submission" date="2022-11" db="EMBL/GenBank/DDBJ databases">
        <title>Whole genome sequence of Eschrichtius robustus ER-17-0199.</title>
        <authorList>
            <person name="Bruniche-Olsen A."/>
            <person name="Black A.N."/>
            <person name="Fields C.J."/>
            <person name="Walden K."/>
            <person name="Dewoody J.A."/>
        </authorList>
    </citation>
    <scope>NUCLEOTIDE SEQUENCE [LARGE SCALE GENOMIC DNA]</scope>
    <source>
        <strain evidence="10">ER-17-0199</strain>
        <tissue evidence="10">Blubber</tissue>
    </source>
</reference>
<comment type="caution">
    <text evidence="10">The sequence shown here is derived from an EMBL/GenBank/DDBJ whole genome shotgun (WGS) entry which is preliminary data.</text>
</comment>
<feature type="transmembrane region" description="Helical" evidence="8">
    <location>
        <begin position="356"/>
        <end position="378"/>
    </location>
</feature>
<evidence type="ECO:0000313" key="11">
    <source>
        <dbReference type="Proteomes" id="UP001159641"/>
    </source>
</evidence>
<comment type="pathway">
    <text evidence="2">Lipid metabolism; polyunsaturated fatty acid biosynthesis.</text>
</comment>
<keyword evidence="3" id="KW-0444">Lipid biosynthesis</keyword>
<evidence type="ECO:0000256" key="4">
    <source>
        <dbReference type="ARBA" id="ARBA00022832"/>
    </source>
</evidence>
<dbReference type="InterPro" id="IPR005804">
    <property type="entry name" value="FA_desaturase_dom"/>
</dbReference>
<feature type="compositionally biased region" description="Gly residues" evidence="7">
    <location>
        <begin position="100"/>
        <end position="114"/>
    </location>
</feature>
<organism evidence="10 11">
    <name type="scientific">Eschrichtius robustus</name>
    <name type="common">California gray whale</name>
    <name type="synonym">Eschrichtius gibbosus</name>
    <dbReference type="NCBI Taxonomy" id="9764"/>
    <lineage>
        <taxon>Eukaryota</taxon>
        <taxon>Metazoa</taxon>
        <taxon>Chordata</taxon>
        <taxon>Craniata</taxon>
        <taxon>Vertebrata</taxon>
        <taxon>Euteleostomi</taxon>
        <taxon>Mammalia</taxon>
        <taxon>Eutheria</taxon>
        <taxon>Laurasiatheria</taxon>
        <taxon>Artiodactyla</taxon>
        <taxon>Whippomorpha</taxon>
        <taxon>Cetacea</taxon>
        <taxon>Mysticeti</taxon>
        <taxon>Eschrichtiidae</taxon>
        <taxon>Eschrichtius</taxon>
    </lineage>
</organism>
<evidence type="ECO:0000256" key="2">
    <source>
        <dbReference type="ARBA" id="ARBA00005105"/>
    </source>
</evidence>
<evidence type="ECO:0000256" key="7">
    <source>
        <dbReference type="SAM" id="MobiDB-lite"/>
    </source>
</evidence>
<evidence type="ECO:0000256" key="5">
    <source>
        <dbReference type="ARBA" id="ARBA00023098"/>
    </source>
</evidence>
<keyword evidence="6" id="KW-0275">Fatty acid biosynthesis</keyword>
<evidence type="ECO:0000256" key="1">
    <source>
        <dbReference type="ARBA" id="ARBA00004477"/>
    </source>
</evidence>
<feature type="compositionally biased region" description="Low complexity" evidence="7">
    <location>
        <begin position="37"/>
        <end position="61"/>
    </location>
</feature>
<keyword evidence="5" id="KW-0443">Lipid metabolism</keyword>
<feature type="transmembrane region" description="Helical" evidence="8">
    <location>
        <begin position="534"/>
        <end position="552"/>
    </location>
</feature>
<comment type="subcellular location">
    <subcellularLocation>
        <location evidence="1">Endoplasmic reticulum membrane</location>
        <topology evidence="1">Multi-pass membrane protein</topology>
    </subcellularLocation>
</comment>
<dbReference type="GO" id="GO:0006633">
    <property type="term" value="P:fatty acid biosynthetic process"/>
    <property type="evidence" value="ECO:0007669"/>
    <property type="project" value="UniProtKB-KW"/>
</dbReference>
<dbReference type="Proteomes" id="UP001159641">
    <property type="component" value="Unassembled WGS sequence"/>
</dbReference>
<dbReference type="AlphaFoldDB" id="A0AB34HWQ6"/>